<comment type="catalytic activity">
    <reaction evidence="1 11">
        <text>Hydrolysis of terminal, non-reducing beta-D-glucosyl residues with release of beta-D-glucose.</text>
        <dbReference type="EC" id="3.2.1.21"/>
    </reaction>
</comment>
<feature type="binding site" evidence="10">
    <location>
        <position position="168"/>
    </location>
    <ligand>
        <name>substrate</name>
    </ligand>
</feature>
<dbReference type="FunFam" id="3.20.20.80:FF:000004">
    <property type="entry name" value="Beta-glucosidase 6-phospho-beta-glucosidase"/>
    <property type="match status" value="1"/>
</dbReference>
<sequence>MPTATPTPFAPDFTWGAATSAYQIEGAPSADGKGPSIWDDFSHRPEKIAGNDTGDTACDHYHRWRDDIALMRRIGLRAYRFSIAWARVLPEGDGRVNDAGLAFYSRLVDGLLDAGIQPWVTLYHWDLPLALHRRGGWLNHESVDWFGRYAAAVARALGDRVKHWITLNEPQCSIGLGLDRGIHAPGDRLSRAGVLRAWHHQLMAHGLAVRSLREHCRGPVQVGLASTGRERIPETNTPADIEAARAAYFEVTAEKGVDSVPLALDPVYRGRYPEAAHAVFGRDMPGIRPGDMELISEKLDFIGYNSYSGERVRAGADGRPVLVPPPRGRARGTLSWLNREDDCLYWAARFQTERYPGLPFVITENGYCGTDWIALDGGVHDAPRIDFTKRYLRGLARAAAEGVPVAGYFHWSLLDNFEWSEGYQPRFGLIHVDFDAQTRLLKDSALWFAGIIRSNGAALFD</sequence>
<evidence type="ECO:0000256" key="5">
    <source>
        <dbReference type="ARBA" id="ARBA00023001"/>
    </source>
</evidence>
<reference evidence="12 13" key="1">
    <citation type="submission" date="2016-01" db="EMBL/GenBank/DDBJ databases">
        <title>High potential of lignocellulose degradation of a new Verrucomicrobia species.</title>
        <authorList>
            <person name="Wang Y."/>
            <person name="Shi Y."/>
            <person name="Qiu Z."/>
            <person name="Liu S."/>
            <person name="Yang H."/>
        </authorList>
    </citation>
    <scope>NUCLEOTIDE SEQUENCE [LARGE SCALE GENOMIC DNA]</scope>
    <source>
        <strain evidence="12 13">TSB47</strain>
    </source>
</reference>
<feature type="binding site" evidence="10">
    <location>
        <position position="23"/>
    </location>
    <ligand>
        <name>substrate</name>
    </ligand>
</feature>
<evidence type="ECO:0000256" key="1">
    <source>
        <dbReference type="ARBA" id="ARBA00000448"/>
    </source>
</evidence>
<dbReference type="Gene3D" id="3.20.20.80">
    <property type="entry name" value="Glycosidases"/>
    <property type="match status" value="1"/>
</dbReference>
<dbReference type="RefSeq" id="WP_068769028.1">
    <property type="nucleotide sequence ID" value="NZ_CP109796.1"/>
</dbReference>
<accession>A0A178IMT4</accession>
<dbReference type="GO" id="GO:0008422">
    <property type="term" value="F:beta-glucosidase activity"/>
    <property type="evidence" value="ECO:0007669"/>
    <property type="project" value="UniProtKB-EC"/>
</dbReference>
<gene>
    <name evidence="12" type="ORF">AW736_04415</name>
</gene>
<keyword evidence="7 11" id="KW-0326">Glycosidase</keyword>
<evidence type="ECO:0000256" key="6">
    <source>
        <dbReference type="ARBA" id="ARBA00023277"/>
    </source>
</evidence>
<dbReference type="GO" id="GO:0030245">
    <property type="term" value="P:cellulose catabolic process"/>
    <property type="evidence" value="ECO:0007669"/>
    <property type="project" value="UniProtKB-KW"/>
</dbReference>
<dbReference type="EMBL" id="LRRQ01000036">
    <property type="protein sequence ID" value="OAM91194.1"/>
    <property type="molecule type" value="Genomic_DNA"/>
</dbReference>
<feature type="active site" description="Nucleophile" evidence="9">
    <location>
        <position position="364"/>
    </location>
</feature>
<evidence type="ECO:0000256" key="8">
    <source>
        <dbReference type="ARBA" id="ARBA00023326"/>
    </source>
</evidence>
<dbReference type="SUPFAM" id="SSF51445">
    <property type="entry name" value="(Trans)glycosidases"/>
    <property type="match status" value="1"/>
</dbReference>
<dbReference type="Proteomes" id="UP000078486">
    <property type="component" value="Unassembled WGS sequence"/>
</dbReference>
<proteinExistence type="inferred from homology"/>
<keyword evidence="8" id="KW-0624">Polysaccharide degradation</keyword>
<feature type="binding site" evidence="10">
    <location>
        <position position="411"/>
    </location>
    <ligand>
        <name>substrate</name>
    </ligand>
</feature>
<keyword evidence="5" id="KW-0136">Cellulose degradation</keyword>
<keyword evidence="4 11" id="KW-0378">Hydrolase</keyword>
<evidence type="ECO:0000256" key="7">
    <source>
        <dbReference type="ARBA" id="ARBA00023295"/>
    </source>
</evidence>
<dbReference type="PROSITE" id="PS00653">
    <property type="entry name" value="GLYCOSYL_HYDROL_F1_2"/>
    <property type="match status" value="1"/>
</dbReference>
<feature type="active site" description="Proton donor" evidence="9">
    <location>
        <position position="169"/>
    </location>
</feature>
<comment type="caution">
    <text evidence="12">The sequence shown here is derived from an EMBL/GenBank/DDBJ whole genome shotgun (WGS) entry which is preliminary data.</text>
</comment>
<organism evidence="12 13">
    <name type="scientific">Termitidicoccus mucosus</name>
    <dbReference type="NCBI Taxonomy" id="1184151"/>
    <lineage>
        <taxon>Bacteria</taxon>
        <taxon>Pseudomonadati</taxon>
        <taxon>Verrucomicrobiota</taxon>
        <taxon>Opitutia</taxon>
        <taxon>Opitutales</taxon>
        <taxon>Opitutaceae</taxon>
        <taxon>Termitidicoccus</taxon>
    </lineage>
</organism>
<dbReference type="EC" id="3.2.1.21" evidence="3 11"/>
<evidence type="ECO:0000256" key="11">
    <source>
        <dbReference type="RuleBase" id="RU361175"/>
    </source>
</evidence>
<comment type="similarity">
    <text evidence="2 11">Belongs to the glycosyl hydrolase 1 family.</text>
</comment>
<feature type="binding site" evidence="10">
    <location>
        <position position="124"/>
    </location>
    <ligand>
        <name>substrate</name>
    </ligand>
</feature>
<dbReference type="Pfam" id="PF00232">
    <property type="entry name" value="Glyco_hydro_1"/>
    <property type="match status" value="1"/>
</dbReference>
<feature type="binding site" evidence="10">
    <location>
        <position position="307"/>
    </location>
    <ligand>
        <name>substrate</name>
    </ligand>
</feature>
<dbReference type="AlphaFoldDB" id="A0A178IMT4"/>
<evidence type="ECO:0000256" key="2">
    <source>
        <dbReference type="ARBA" id="ARBA00010838"/>
    </source>
</evidence>
<dbReference type="OrthoDB" id="2339329at2"/>
<dbReference type="NCBIfam" id="TIGR03356">
    <property type="entry name" value="BGL"/>
    <property type="match status" value="1"/>
</dbReference>
<keyword evidence="6" id="KW-0119">Carbohydrate metabolism</keyword>
<dbReference type="PANTHER" id="PTHR10353:SF36">
    <property type="entry name" value="LP05116P"/>
    <property type="match status" value="1"/>
</dbReference>
<dbReference type="PRINTS" id="PR00131">
    <property type="entry name" value="GLHYDRLASE1"/>
</dbReference>
<evidence type="ECO:0000256" key="10">
    <source>
        <dbReference type="PIRSR" id="PIRSR617736-2"/>
    </source>
</evidence>
<evidence type="ECO:0000256" key="9">
    <source>
        <dbReference type="PIRSR" id="PIRSR617736-1"/>
    </source>
</evidence>
<dbReference type="InterPro" id="IPR017853">
    <property type="entry name" value="GH"/>
</dbReference>
<dbReference type="InterPro" id="IPR033132">
    <property type="entry name" value="GH_1_N_CS"/>
</dbReference>
<dbReference type="InterPro" id="IPR001360">
    <property type="entry name" value="Glyco_hydro_1"/>
</dbReference>
<dbReference type="STRING" id="1184151.AW736_04415"/>
<protein>
    <recommendedName>
        <fullName evidence="3 11">Beta-glucosidase</fullName>
        <ecNumber evidence="3 11">3.2.1.21</ecNumber>
    </recommendedName>
</protein>
<dbReference type="InterPro" id="IPR017736">
    <property type="entry name" value="Glyco_hydro_1_beta-glucosidase"/>
</dbReference>
<evidence type="ECO:0000313" key="12">
    <source>
        <dbReference type="EMBL" id="OAM91194.1"/>
    </source>
</evidence>
<keyword evidence="13" id="KW-1185">Reference proteome</keyword>
<feature type="binding site" evidence="10">
    <location>
        <begin position="418"/>
        <end position="419"/>
    </location>
    <ligand>
        <name>substrate</name>
    </ligand>
</feature>
<name>A0A178IMT4_9BACT</name>
<evidence type="ECO:0000256" key="3">
    <source>
        <dbReference type="ARBA" id="ARBA00012744"/>
    </source>
</evidence>
<evidence type="ECO:0000313" key="13">
    <source>
        <dbReference type="Proteomes" id="UP000078486"/>
    </source>
</evidence>
<evidence type="ECO:0000256" key="4">
    <source>
        <dbReference type="ARBA" id="ARBA00022801"/>
    </source>
</evidence>
<dbReference type="PANTHER" id="PTHR10353">
    <property type="entry name" value="GLYCOSYL HYDROLASE"/>
    <property type="match status" value="1"/>
</dbReference>
<dbReference type="GO" id="GO:0005829">
    <property type="term" value="C:cytosol"/>
    <property type="evidence" value="ECO:0007669"/>
    <property type="project" value="TreeGrafter"/>
</dbReference>